<proteinExistence type="predicted"/>
<dbReference type="InterPro" id="IPR037914">
    <property type="entry name" value="SpoVT-AbrB_sf"/>
</dbReference>
<evidence type="ECO:0000313" key="3">
    <source>
        <dbReference type="EMBL" id="BDP41773.1"/>
    </source>
</evidence>
<dbReference type="SMART" id="SM00966">
    <property type="entry name" value="SpoVT_AbrB"/>
    <property type="match status" value="1"/>
</dbReference>
<dbReference type="NCBIfam" id="TIGR01439">
    <property type="entry name" value="lp_hng_hel_AbrB"/>
    <property type="match status" value="1"/>
</dbReference>
<dbReference type="Pfam" id="PF04014">
    <property type="entry name" value="MazE_antitoxin"/>
    <property type="match status" value="1"/>
</dbReference>
<keyword evidence="1" id="KW-0238">DNA-binding</keyword>
<evidence type="ECO:0000313" key="4">
    <source>
        <dbReference type="Proteomes" id="UP001064971"/>
    </source>
</evidence>
<dbReference type="Gene3D" id="2.10.260.10">
    <property type="match status" value="1"/>
</dbReference>
<gene>
    <name evidence="3" type="ORF">DAETH_17420</name>
</gene>
<dbReference type="SUPFAM" id="SSF89447">
    <property type="entry name" value="AbrB/MazE/MraZ-like"/>
    <property type="match status" value="1"/>
</dbReference>
<organism evidence="3 4">
    <name type="scientific">Deinococcus aetherius</name>
    <dbReference type="NCBI Taxonomy" id="200252"/>
    <lineage>
        <taxon>Bacteria</taxon>
        <taxon>Thermotogati</taxon>
        <taxon>Deinococcota</taxon>
        <taxon>Deinococci</taxon>
        <taxon>Deinococcales</taxon>
        <taxon>Deinococcaceae</taxon>
        <taxon>Deinococcus</taxon>
    </lineage>
</organism>
<feature type="domain" description="SpoVT-AbrB" evidence="2">
    <location>
        <begin position="2"/>
        <end position="47"/>
    </location>
</feature>
<evidence type="ECO:0000259" key="2">
    <source>
        <dbReference type="PROSITE" id="PS51740"/>
    </source>
</evidence>
<protein>
    <recommendedName>
        <fullName evidence="2">SpoVT-AbrB domain-containing protein</fullName>
    </recommendedName>
</protein>
<name>A0ABN6REH9_9DEIO</name>
<dbReference type="Proteomes" id="UP001064971">
    <property type="component" value="Chromosome"/>
</dbReference>
<sequence>MTAHLQMDEQGRVLIPQELREALGLRPGETLDAEVEGGRLVIRPAVSEARLVEFEGRLVFVGGAPITRDPVQEMREQRLRELIARSK</sequence>
<dbReference type="RefSeq" id="WP_264774501.1">
    <property type="nucleotide sequence ID" value="NZ_AP026560.1"/>
</dbReference>
<dbReference type="PROSITE" id="PS51740">
    <property type="entry name" value="SPOVT_ABRB"/>
    <property type="match status" value="1"/>
</dbReference>
<evidence type="ECO:0000256" key="1">
    <source>
        <dbReference type="PROSITE-ProRule" id="PRU01076"/>
    </source>
</evidence>
<reference evidence="3" key="1">
    <citation type="submission" date="2022-07" db="EMBL/GenBank/DDBJ databases">
        <title>Complete Genome Sequence of the Radioresistant Bacterium Deinococcus aetherius ST0316, Isolated from the Air Dust collected in Lower Stratosphere above Japan.</title>
        <authorList>
            <person name="Satoh K."/>
            <person name="Hagiwara K."/>
            <person name="Katsumata K."/>
            <person name="Kubo A."/>
            <person name="Yokobori S."/>
            <person name="Yamagishi A."/>
            <person name="Oono Y."/>
            <person name="Narumi I."/>
        </authorList>
    </citation>
    <scope>NUCLEOTIDE SEQUENCE</scope>
    <source>
        <strain evidence="3">ST0316</strain>
    </source>
</reference>
<dbReference type="InterPro" id="IPR007159">
    <property type="entry name" value="SpoVT-AbrB_dom"/>
</dbReference>
<keyword evidence="4" id="KW-1185">Reference proteome</keyword>
<dbReference type="EMBL" id="AP026560">
    <property type="protein sequence ID" value="BDP41773.1"/>
    <property type="molecule type" value="Genomic_DNA"/>
</dbReference>
<accession>A0ABN6REH9</accession>